<comment type="caution">
    <text evidence="2">The sequence shown here is derived from an EMBL/GenBank/DDBJ whole genome shotgun (WGS) entry which is preliminary data.</text>
</comment>
<evidence type="ECO:0000256" key="1">
    <source>
        <dbReference type="SAM" id="MobiDB-lite"/>
    </source>
</evidence>
<keyword evidence="3" id="KW-1185">Reference proteome</keyword>
<evidence type="ECO:0000313" key="2">
    <source>
        <dbReference type="EMBL" id="GAA4053736.1"/>
    </source>
</evidence>
<reference evidence="3" key="1">
    <citation type="journal article" date="2019" name="Int. J. Syst. Evol. Microbiol.">
        <title>The Global Catalogue of Microorganisms (GCM) 10K type strain sequencing project: providing services to taxonomists for standard genome sequencing and annotation.</title>
        <authorList>
            <consortium name="The Broad Institute Genomics Platform"/>
            <consortium name="The Broad Institute Genome Sequencing Center for Infectious Disease"/>
            <person name="Wu L."/>
            <person name="Ma J."/>
        </authorList>
    </citation>
    <scope>NUCLEOTIDE SEQUENCE [LARGE SCALE GENOMIC DNA]</scope>
    <source>
        <strain evidence="3">JCM 16702</strain>
    </source>
</reference>
<feature type="region of interest" description="Disordered" evidence="1">
    <location>
        <begin position="52"/>
        <end position="148"/>
    </location>
</feature>
<name>A0ABP7UV64_9ACTN</name>
<dbReference type="EMBL" id="BAAAZG010000001">
    <property type="protein sequence ID" value="GAA4053736.1"/>
    <property type="molecule type" value="Genomic_DNA"/>
</dbReference>
<accession>A0ABP7UV64</accession>
<sequence>MGRTGRVISLALATTVPLGLYTAPKQLGTYQRQWIIDPVGGRLLAIRDLVATPPHGSRARPPGDDRRQAPPPGGCGHAGPLPEDRQGFLVSGVRRGGVDQHSTEVSPTPRAAVPTSPGTATSGCPERRCSEPDPLGPLRPGQQPVAIP</sequence>
<protein>
    <submittedName>
        <fullName evidence="2">Uncharacterized protein</fullName>
    </submittedName>
</protein>
<organism evidence="2 3">
    <name type="scientific">Actinomadura miaoliensis</name>
    <dbReference type="NCBI Taxonomy" id="430685"/>
    <lineage>
        <taxon>Bacteria</taxon>
        <taxon>Bacillati</taxon>
        <taxon>Actinomycetota</taxon>
        <taxon>Actinomycetes</taxon>
        <taxon>Streptosporangiales</taxon>
        <taxon>Thermomonosporaceae</taxon>
        <taxon>Actinomadura</taxon>
    </lineage>
</organism>
<gene>
    <name evidence="2" type="ORF">GCM10022214_00340</name>
</gene>
<proteinExistence type="predicted"/>
<evidence type="ECO:0000313" key="3">
    <source>
        <dbReference type="Proteomes" id="UP001500683"/>
    </source>
</evidence>
<dbReference type="Proteomes" id="UP001500683">
    <property type="component" value="Unassembled WGS sequence"/>
</dbReference>